<name>A0A932FXJ6_UNCTE</name>
<evidence type="ECO:0000313" key="2">
    <source>
        <dbReference type="Proteomes" id="UP000769766"/>
    </source>
</evidence>
<dbReference type="AlphaFoldDB" id="A0A932FXJ6"/>
<accession>A0A932FXJ6</accession>
<dbReference type="InterPro" id="IPR008323">
    <property type="entry name" value="UCP033563"/>
</dbReference>
<sequence>MAIVLPFQGTLYQMEAVGDIDQVVAPPYDVISPQEQELYYQRSPFNIIRLILGTPSAGDRETCNRYTRAADYLRSWVQQGVLRVDPDPAFYLYRQIYTLEGERRVRRGFIGRIRLEDYDQGAVLPHEKTLPAPKADRLALLRACRANLSPIFGLYSDPAREVSSLMQEVEARGEEPPGSGVELRFQLKDDRGVEHTLWSLSQKERVEEMAAAMRARQILIADGHHRYETALEYRREMRRLLPASSGEEPFDYTMIYLANLDDEGISILSTHRLVRHLPDRGPDSLSSLLERVEEHFRVESLPLTPGTGEEVRQACALLEAIVPTGGAGLHLFGLYAGGDCFYRLILKGEALPPALLREGIPEVWRTLDVVILHRLLLEQGVGLTPEEIQGQCLGYTQDAAQAIRSVRSGAYQLAFLVNPTRIEEVRRVATSGARMPEKSTYFYPKLLSGLVLRQFEA</sequence>
<comment type="caution">
    <text evidence="1">The sequence shown here is derived from an EMBL/GenBank/DDBJ whole genome shotgun (WGS) entry which is preliminary data.</text>
</comment>
<dbReference type="PANTHER" id="PTHR36454:SF1">
    <property type="entry name" value="DUF1015 DOMAIN-CONTAINING PROTEIN"/>
    <property type="match status" value="1"/>
</dbReference>
<evidence type="ECO:0000313" key="1">
    <source>
        <dbReference type="EMBL" id="MBI2877452.1"/>
    </source>
</evidence>
<dbReference type="Pfam" id="PF06245">
    <property type="entry name" value="DUF1015"/>
    <property type="match status" value="1"/>
</dbReference>
<protein>
    <submittedName>
        <fullName evidence="1">DUF1015 domain-containing protein</fullName>
    </submittedName>
</protein>
<reference evidence="1" key="1">
    <citation type="submission" date="2020-07" db="EMBL/GenBank/DDBJ databases">
        <title>Huge and variable diversity of episymbiotic CPR bacteria and DPANN archaea in groundwater ecosystems.</title>
        <authorList>
            <person name="He C.Y."/>
            <person name="Keren R."/>
            <person name="Whittaker M."/>
            <person name="Farag I.F."/>
            <person name="Doudna J."/>
            <person name="Cate J.H.D."/>
            <person name="Banfield J.F."/>
        </authorList>
    </citation>
    <scope>NUCLEOTIDE SEQUENCE</scope>
    <source>
        <strain evidence="1">NC_groundwater_672_Ag_B-0.1um_62_36</strain>
    </source>
</reference>
<dbReference type="PANTHER" id="PTHR36454">
    <property type="entry name" value="LMO2823 PROTEIN"/>
    <property type="match status" value="1"/>
</dbReference>
<gene>
    <name evidence="1" type="ORF">HYY20_11270</name>
</gene>
<proteinExistence type="predicted"/>
<dbReference type="PIRSF" id="PIRSF033563">
    <property type="entry name" value="UCP033563"/>
    <property type="match status" value="1"/>
</dbReference>
<dbReference type="Proteomes" id="UP000769766">
    <property type="component" value="Unassembled WGS sequence"/>
</dbReference>
<dbReference type="EMBL" id="JACPRF010000344">
    <property type="protein sequence ID" value="MBI2877452.1"/>
    <property type="molecule type" value="Genomic_DNA"/>
</dbReference>
<organism evidence="1 2">
    <name type="scientific">Tectimicrobiota bacterium</name>
    <dbReference type="NCBI Taxonomy" id="2528274"/>
    <lineage>
        <taxon>Bacteria</taxon>
        <taxon>Pseudomonadati</taxon>
        <taxon>Nitrospinota/Tectimicrobiota group</taxon>
        <taxon>Candidatus Tectimicrobiota</taxon>
    </lineage>
</organism>